<dbReference type="Pfam" id="PF16328">
    <property type="entry name" value="DUF4961"/>
    <property type="match status" value="1"/>
</dbReference>
<proteinExistence type="predicted"/>
<dbReference type="EMBL" id="BHWB01000013">
    <property type="protein sequence ID" value="GCB36576.1"/>
    <property type="molecule type" value="Genomic_DNA"/>
</dbReference>
<protein>
    <submittedName>
        <fullName evidence="1">DUF4961 domain-containing protein</fullName>
    </submittedName>
</protein>
<reference evidence="1 2" key="1">
    <citation type="submission" date="2018-10" db="EMBL/GenBank/DDBJ databases">
        <title>Draft Genome Sequence of Bacteroides sp. KCTC 15687.</title>
        <authorList>
            <person name="Yu S.Y."/>
            <person name="Kim J.S."/>
            <person name="Oh B.S."/>
            <person name="Park S.H."/>
            <person name="Kang S.W."/>
            <person name="Park J.E."/>
            <person name="Choi S.H."/>
            <person name="Han K.I."/>
            <person name="Lee K.C."/>
            <person name="Eom M.K."/>
            <person name="Suh M.K."/>
            <person name="Lee D.H."/>
            <person name="Yoon H."/>
            <person name="Kim B."/>
            <person name="Yang S.J."/>
            <person name="Lee J.S."/>
            <person name="Lee J.H."/>
        </authorList>
    </citation>
    <scope>NUCLEOTIDE SEQUENCE [LARGE SCALE GENOMIC DNA]</scope>
    <source>
        <strain evidence="1 2">KCTC 15687</strain>
    </source>
</reference>
<dbReference type="AlphaFoldDB" id="A0A401LYE9"/>
<accession>A0A401LYE9</accession>
<evidence type="ECO:0000313" key="2">
    <source>
        <dbReference type="Proteomes" id="UP000288079"/>
    </source>
</evidence>
<organism evidence="1 2">
    <name type="scientific">Bacteroides faecalis</name>
    <dbReference type="NCBI Taxonomy" id="2447885"/>
    <lineage>
        <taxon>Bacteria</taxon>
        <taxon>Pseudomonadati</taxon>
        <taxon>Bacteroidota</taxon>
        <taxon>Bacteroidia</taxon>
        <taxon>Bacteroidales</taxon>
        <taxon>Bacteroidaceae</taxon>
        <taxon>Bacteroides</taxon>
    </lineage>
</organism>
<dbReference type="PROSITE" id="PS51257">
    <property type="entry name" value="PROKAR_LIPOPROTEIN"/>
    <property type="match status" value="1"/>
</dbReference>
<dbReference type="OrthoDB" id="1406466at2"/>
<dbReference type="Proteomes" id="UP000288079">
    <property type="component" value="Unassembled WGS sequence"/>
</dbReference>
<keyword evidence="2" id="KW-1185">Reference proteome</keyword>
<name>A0A401LYE9_9BACE</name>
<evidence type="ECO:0000313" key="1">
    <source>
        <dbReference type="EMBL" id="GCB36576.1"/>
    </source>
</evidence>
<comment type="caution">
    <text evidence="1">The sequence shown here is derived from an EMBL/GenBank/DDBJ whole genome shotgun (WGS) entry which is preliminary data.</text>
</comment>
<dbReference type="InterPro" id="IPR032522">
    <property type="entry name" value="DUF4961"/>
</dbReference>
<gene>
    <name evidence="1" type="ORF">KGMB02408_35210</name>
</gene>
<sequence>MRYNVKRKIKVGAFLMLLPFIVLGCEFIIDRYFIYNDAGEEVNYVKAGEVATFKFEGHISIDGDASAEDFIVVFLVPRNWNARENAKVTYTEDKFEDSSIEQPMTAIPVNDQPQGKGMSWDAVLKEKFGVGANVLNDMEWVAFRSKNYATINGRINYTVTIKCRASMNNQRFRPAFFINHSSDGLGGDAAHFACYGDDPGETECFEVVEGQGSVIDFCSMHYYQVEPLSSLQDDFVTFTFQGDVVSDNELASADKVFLEAVAHTVEGNVYTVNEKSAKTLMVKEEKMSRYNLTVWPVEFFGISEGETISYIEYVFSNEDGTVKVTRSDDDRDNAGEEVEEGAQEPFVFELRCD</sequence>
<dbReference type="RefSeq" id="WP_125042223.1">
    <property type="nucleotide sequence ID" value="NZ_BHWB01000013.1"/>
</dbReference>